<dbReference type="AlphaFoldDB" id="A0A645GZT5"/>
<evidence type="ECO:0000256" key="1">
    <source>
        <dbReference type="SAM" id="Phobius"/>
    </source>
</evidence>
<keyword evidence="1" id="KW-0812">Transmembrane</keyword>
<feature type="transmembrane region" description="Helical" evidence="1">
    <location>
        <begin position="25"/>
        <end position="43"/>
    </location>
</feature>
<keyword evidence="1" id="KW-1133">Transmembrane helix</keyword>
<sequence length="84" mass="9056">MRAPMIPIGIVQNIMSTIKSGSNPFFSASFVANAMATSIPAAMMTPYQRISKPPNDKATGFNAAIKLVMLISFVQAIRLFGYSL</sequence>
<evidence type="ECO:0000313" key="2">
    <source>
        <dbReference type="EMBL" id="MPN29564.1"/>
    </source>
</evidence>
<reference evidence="2" key="1">
    <citation type="submission" date="2019-08" db="EMBL/GenBank/DDBJ databases">
        <authorList>
            <person name="Kucharzyk K."/>
            <person name="Murdoch R.W."/>
            <person name="Higgins S."/>
            <person name="Loffler F."/>
        </authorList>
    </citation>
    <scope>NUCLEOTIDE SEQUENCE</scope>
</reference>
<keyword evidence="1" id="KW-0472">Membrane</keyword>
<name>A0A645GZT5_9ZZZZ</name>
<comment type="caution">
    <text evidence="2">The sequence shown here is derived from an EMBL/GenBank/DDBJ whole genome shotgun (WGS) entry which is preliminary data.</text>
</comment>
<protein>
    <submittedName>
        <fullName evidence="2">Uncharacterized protein</fullName>
    </submittedName>
</protein>
<organism evidence="2">
    <name type="scientific">bioreactor metagenome</name>
    <dbReference type="NCBI Taxonomy" id="1076179"/>
    <lineage>
        <taxon>unclassified sequences</taxon>
        <taxon>metagenomes</taxon>
        <taxon>ecological metagenomes</taxon>
    </lineage>
</organism>
<proteinExistence type="predicted"/>
<feature type="transmembrane region" description="Helical" evidence="1">
    <location>
        <begin position="63"/>
        <end position="81"/>
    </location>
</feature>
<accession>A0A645GZT5</accession>
<dbReference type="EMBL" id="VSSQ01080316">
    <property type="protein sequence ID" value="MPN29564.1"/>
    <property type="molecule type" value="Genomic_DNA"/>
</dbReference>
<gene>
    <name evidence="2" type="ORF">SDC9_177017</name>
</gene>